<protein>
    <recommendedName>
        <fullName evidence="2">MADF domain-containing protein</fullName>
    </recommendedName>
</protein>
<accession>A0AAD7YLK4</accession>
<gene>
    <name evidence="3" type="ORF">PYW07_016400</name>
</gene>
<evidence type="ECO:0000259" key="2">
    <source>
        <dbReference type="PROSITE" id="PS51029"/>
    </source>
</evidence>
<organism evidence="3 4">
    <name type="scientific">Mythimna separata</name>
    <name type="common">Oriental armyworm</name>
    <name type="synonym">Pseudaletia separata</name>
    <dbReference type="NCBI Taxonomy" id="271217"/>
    <lineage>
        <taxon>Eukaryota</taxon>
        <taxon>Metazoa</taxon>
        <taxon>Ecdysozoa</taxon>
        <taxon>Arthropoda</taxon>
        <taxon>Hexapoda</taxon>
        <taxon>Insecta</taxon>
        <taxon>Pterygota</taxon>
        <taxon>Neoptera</taxon>
        <taxon>Endopterygota</taxon>
        <taxon>Lepidoptera</taxon>
        <taxon>Glossata</taxon>
        <taxon>Ditrysia</taxon>
        <taxon>Noctuoidea</taxon>
        <taxon>Noctuidae</taxon>
        <taxon>Noctuinae</taxon>
        <taxon>Hadenini</taxon>
        <taxon>Mythimna</taxon>
    </lineage>
</organism>
<dbReference type="PANTHER" id="PTHR21505:SF12">
    <property type="entry name" value="MADF DOMAIN-CONTAINING PROTEIN-RELATED"/>
    <property type="match status" value="1"/>
</dbReference>
<feature type="domain" description="MADF" evidence="2">
    <location>
        <begin position="10"/>
        <end position="98"/>
    </location>
</feature>
<dbReference type="SMART" id="SM00595">
    <property type="entry name" value="MADF"/>
    <property type="match status" value="1"/>
</dbReference>
<sequence length="279" mass="32453">MSWTSDTVLEFLELYRLEQHLWDPKHPLHRNRSEVSDSWIRIQASLSMQFSIADLKKKKESLMTSFRMHLSKKKVQPGYRTTWFAYPLMESFLGGKYECDSTNQLENEYFTNTGNYTTQPGIPEHTTNINRNGNSLDKHTTMGRQSKPASPCQRNSTNKNSSNSNYAKKRVDEVATYLKPPAGLMKCDMDEYELYGRLLAKKLRKLDEHQRDLAMHEIDNVMFRAKMQSTPQQQQRGYSASPSPVPRKLKSPIFIVTQQNPTNIQYEDENITYQEQPPS</sequence>
<feature type="region of interest" description="Disordered" evidence="1">
    <location>
        <begin position="131"/>
        <end position="167"/>
    </location>
</feature>
<dbReference type="PANTHER" id="PTHR21505">
    <property type="entry name" value="MADF DOMAIN-CONTAINING PROTEIN-RELATED"/>
    <property type="match status" value="1"/>
</dbReference>
<proteinExistence type="predicted"/>
<dbReference type="EMBL" id="JARGEI010000015">
    <property type="protein sequence ID" value="KAJ8718844.1"/>
    <property type="molecule type" value="Genomic_DNA"/>
</dbReference>
<feature type="compositionally biased region" description="Low complexity" evidence="1">
    <location>
        <begin position="155"/>
        <end position="165"/>
    </location>
</feature>
<reference evidence="3" key="1">
    <citation type="submission" date="2023-03" db="EMBL/GenBank/DDBJ databases">
        <title>Chromosome-level genomes of two armyworms, Mythimna separata and Mythimna loreyi, provide insights into the biosynthesis and reception of sex pheromones.</title>
        <authorList>
            <person name="Zhao H."/>
        </authorList>
    </citation>
    <scope>NUCLEOTIDE SEQUENCE</scope>
    <source>
        <strain evidence="3">BeijingLab</strain>
        <tissue evidence="3">Pupa</tissue>
    </source>
</reference>
<feature type="compositionally biased region" description="Polar residues" evidence="1">
    <location>
        <begin position="142"/>
        <end position="154"/>
    </location>
</feature>
<dbReference type="PROSITE" id="PS51029">
    <property type="entry name" value="MADF"/>
    <property type="match status" value="1"/>
</dbReference>
<evidence type="ECO:0000256" key="1">
    <source>
        <dbReference type="SAM" id="MobiDB-lite"/>
    </source>
</evidence>
<dbReference type="Proteomes" id="UP001231518">
    <property type="component" value="Chromosome 8"/>
</dbReference>
<evidence type="ECO:0000313" key="4">
    <source>
        <dbReference type="Proteomes" id="UP001231518"/>
    </source>
</evidence>
<dbReference type="AlphaFoldDB" id="A0AAD7YLK4"/>
<evidence type="ECO:0000313" key="3">
    <source>
        <dbReference type="EMBL" id="KAJ8718844.1"/>
    </source>
</evidence>
<keyword evidence="4" id="KW-1185">Reference proteome</keyword>
<comment type="caution">
    <text evidence="3">The sequence shown here is derived from an EMBL/GenBank/DDBJ whole genome shotgun (WGS) entry which is preliminary data.</text>
</comment>
<dbReference type="InterPro" id="IPR006578">
    <property type="entry name" value="MADF-dom"/>
</dbReference>
<dbReference type="Pfam" id="PF10545">
    <property type="entry name" value="MADF_DNA_bdg"/>
    <property type="match status" value="1"/>
</dbReference>
<name>A0AAD7YLK4_MYTSE</name>